<sequence>MPNNRRPKRPSSGKKSGPPKRPLGPRWRQRPARRTWRETRPISNGDTTKEEIAVAAELKFCPHCGAAVSATDTVCPQCQTDLRPYRDSPKPPQSSQKLNLSSLYANPYREGMKRLKAKEGQAPAKPKRRWHWPWSKE</sequence>
<protein>
    <recommendedName>
        <fullName evidence="4">Zinc ribbon domain-containing protein</fullName>
    </recommendedName>
</protein>
<evidence type="ECO:0000256" key="1">
    <source>
        <dbReference type="SAM" id="MobiDB-lite"/>
    </source>
</evidence>
<dbReference type="OrthoDB" id="2293175at2"/>
<evidence type="ECO:0000313" key="2">
    <source>
        <dbReference type="EMBL" id="TGD20235.1"/>
    </source>
</evidence>
<dbReference type="EMBL" id="RKLX01000001">
    <property type="protein sequence ID" value="TGD20235.1"/>
    <property type="molecule type" value="Genomic_DNA"/>
</dbReference>
<proteinExistence type="predicted"/>
<comment type="caution">
    <text evidence="2">The sequence shown here is derived from an EMBL/GenBank/DDBJ whole genome shotgun (WGS) entry which is preliminary data.</text>
</comment>
<dbReference type="AlphaFoldDB" id="A0A4Z0JBP5"/>
<keyword evidence="3" id="KW-1185">Reference proteome</keyword>
<feature type="compositionally biased region" description="Basic residues" evidence="1">
    <location>
        <begin position="1"/>
        <end position="12"/>
    </location>
</feature>
<evidence type="ECO:0000313" key="3">
    <source>
        <dbReference type="Proteomes" id="UP000297348"/>
    </source>
</evidence>
<feature type="region of interest" description="Disordered" evidence="1">
    <location>
        <begin position="114"/>
        <end position="137"/>
    </location>
</feature>
<feature type="region of interest" description="Disordered" evidence="1">
    <location>
        <begin position="1"/>
        <end position="48"/>
    </location>
</feature>
<dbReference type="Proteomes" id="UP000297348">
    <property type="component" value="Unassembled WGS sequence"/>
</dbReference>
<name>A0A4Z0JBP5_9LACO</name>
<gene>
    <name evidence="2" type="ORF">EGT51_00345</name>
</gene>
<organism evidence="2 3">
    <name type="scientific">Levilactobacillus suantsaiihabitans</name>
    <dbReference type="NCBI Taxonomy" id="2487722"/>
    <lineage>
        <taxon>Bacteria</taxon>
        <taxon>Bacillati</taxon>
        <taxon>Bacillota</taxon>
        <taxon>Bacilli</taxon>
        <taxon>Lactobacillales</taxon>
        <taxon>Lactobacillaceae</taxon>
        <taxon>Levilactobacillus</taxon>
    </lineage>
</organism>
<evidence type="ECO:0008006" key="4">
    <source>
        <dbReference type="Google" id="ProtNLM"/>
    </source>
</evidence>
<accession>A0A4Z0JBP5</accession>
<reference evidence="2 3" key="1">
    <citation type="submission" date="2018-10" db="EMBL/GenBank/DDBJ databases">
        <title>Lactobacillus sp. R7 and Lactobacillus sp. R19 isolated from fermented mustard green product of Taiwan.</title>
        <authorList>
            <person name="Lin S.-T."/>
        </authorList>
    </citation>
    <scope>NUCLEOTIDE SEQUENCE [LARGE SCALE GENOMIC DNA]</scope>
    <source>
        <strain evidence="2 3">BCRC 81129</strain>
    </source>
</reference>